<accession>A0A804IJS1</accession>
<sequence>MDINNSQDIRETALSLGLGVGPTTTTSAEHLRPREPCSPLTNLASDQPSLALSLSTDAYAETAKAKEESRPAPASSSRSAVSSFSSPHATIVLREKDVGSDEAEEDEEDNGCVRKKLRLTKEQSAMLENRFKEHTSLNPKQKQALAKQLNLRPRQVEVWFQNRRARTKLKQTEVDCEILRRCYEKLTAENQRLRKELQEMKSLRFSAPSPLYMQIPAATLALCPSCQRINGSEAGSDAAPKPGLFLNPITHPAPC</sequence>
<evidence type="ECO:0000256" key="5">
    <source>
        <dbReference type="ARBA" id="ARBA00023155"/>
    </source>
</evidence>
<dbReference type="SMART" id="SM00389">
    <property type="entry name" value="HOX"/>
    <property type="match status" value="1"/>
</dbReference>
<dbReference type="InterPro" id="IPR017970">
    <property type="entry name" value="Homeobox_CS"/>
</dbReference>
<dbReference type="InterPro" id="IPR009057">
    <property type="entry name" value="Homeodomain-like_sf"/>
</dbReference>
<dbReference type="Gene3D" id="1.10.10.60">
    <property type="entry name" value="Homeodomain-like"/>
    <property type="match status" value="1"/>
</dbReference>
<dbReference type="InterPro" id="IPR001356">
    <property type="entry name" value="HD"/>
</dbReference>
<feature type="DNA-binding region" description="Homeobox" evidence="8">
    <location>
        <begin position="112"/>
        <end position="171"/>
    </location>
</feature>
<dbReference type="FunCoup" id="A0A804IJS1">
    <property type="interactions" value="18"/>
</dbReference>
<evidence type="ECO:0000256" key="1">
    <source>
        <dbReference type="ARBA" id="ARBA00004123"/>
    </source>
</evidence>
<dbReference type="InterPro" id="IPR050762">
    <property type="entry name" value="HD-ZIP_Homeobox_LZ_Class_II"/>
</dbReference>
<dbReference type="EnsemblPlants" id="Ma04_t01270.1">
    <property type="protein sequence ID" value="Ma04_p01270.1"/>
    <property type="gene ID" value="Ma04_g01270"/>
</dbReference>
<feature type="region of interest" description="Disordered" evidence="11">
    <location>
        <begin position="14"/>
        <end position="86"/>
    </location>
</feature>
<feature type="coiled-coil region" evidence="10">
    <location>
        <begin position="169"/>
        <end position="203"/>
    </location>
</feature>
<evidence type="ECO:0000256" key="8">
    <source>
        <dbReference type="PROSITE-ProRule" id="PRU00108"/>
    </source>
</evidence>
<dbReference type="PANTHER" id="PTHR45714:SF34">
    <property type="entry name" value="HOMEOBOX-LEUCINE ZIPPER PROTEIN HAT9"/>
    <property type="match status" value="1"/>
</dbReference>
<keyword evidence="5 8" id="KW-0371">Homeobox</keyword>
<reference evidence="13" key="1">
    <citation type="submission" date="2021-03" db="EMBL/GenBank/DDBJ databases">
        <authorList>
            <consortium name="Genoscope - CEA"/>
            <person name="William W."/>
        </authorList>
    </citation>
    <scope>NUCLEOTIDE SEQUENCE</scope>
    <source>
        <strain evidence="13">Doubled-haploid Pahang</strain>
    </source>
</reference>
<dbReference type="Proteomes" id="UP000012960">
    <property type="component" value="Unplaced"/>
</dbReference>
<dbReference type="InterPro" id="IPR003106">
    <property type="entry name" value="Leu_zip_homeo"/>
</dbReference>
<evidence type="ECO:0000256" key="6">
    <source>
        <dbReference type="ARBA" id="ARBA00023163"/>
    </source>
</evidence>
<dbReference type="CDD" id="cd00086">
    <property type="entry name" value="homeodomain"/>
    <property type="match status" value="1"/>
</dbReference>
<evidence type="ECO:0000256" key="10">
    <source>
        <dbReference type="SAM" id="Coils"/>
    </source>
</evidence>
<dbReference type="AlphaFoldDB" id="A0A804IJS1"/>
<evidence type="ECO:0000256" key="11">
    <source>
        <dbReference type="SAM" id="MobiDB-lite"/>
    </source>
</evidence>
<feature type="compositionally biased region" description="Polar residues" evidence="11">
    <location>
        <begin position="39"/>
        <end position="56"/>
    </location>
</feature>
<dbReference type="PROSITE" id="PS50071">
    <property type="entry name" value="HOMEOBOX_2"/>
    <property type="match status" value="1"/>
</dbReference>
<keyword evidence="6" id="KW-0804">Transcription</keyword>
<dbReference type="GO" id="GO:0000981">
    <property type="term" value="F:DNA-binding transcription factor activity, RNA polymerase II-specific"/>
    <property type="evidence" value="ECO:0007669"/>
    <property type="project" value="InterPro"/>
</dbReference>
<feature type="compositionally biased region" description="Low complexity" evidence="11">
    <location>
        <begin position="71"/>
        <end position="86"/>
    </location>
</feature>
<evidence type="ECO:0000256" key="4">
    <source>
        <dbReference type="ARBA" id="ARBA00023125"/>
    </source>
</evidence>
<evidence type="ECO:0000313" key="15">
    <source>
        <dbReference type="Proteomes" id="UP000012960"/>
    </source>
</evidence>
<dbReference type="Pfam" id="PF02183">
    <property type="entry name" value="HALZ"/>
    <property type="match status" value="1"/>
</dbReference>
<evidence type="ECO:0000259" key="12">
    <source>
        <dbReference type="PROSITE" id="PS50071"/>
    </source>
</evidence>
<evidence type="ECO:0000256" key="3">
    <source>
        <dbReference type="ARBA" id="ARBA00023015"/>
    </source>
</evidence>
<proteinExistence type="inferred from homology"/>
<feature type="domain" description="Homeobox" evidence="12">
    <location>
        <begin position="110"/>
        <end position="170"/>
    </location>
</feature>
<keyword evidence="7 8" id="KW-0539">Nucleus</keyword>
<organism evidence="14 15">
    <name type="scientific">Musa acuminata subsp. malaccensis</name>
    <name type="common">Wild banana</name>
    <name type="synonym">Musa malaccensis</name>
    <dbReference type="NCBI Taxonomy" id="214687"/>
    <lineage>
        <taxon>Eukaryota</taxon>
        <taxon>Viridiplantae</taxon>
        <taxon>Streptophyta</taxon>
        <taxon>Embryophyta</taxon>
        <taxon>Tracheophyta</taxon>
        <taxon>Spermatophyta</taxon>
        <taxon>Magnoliopsida</taxon>
        <taxon>Liliopsida</taxon>
        <taxon>Zingiberales</taxon>
        <taxon>Musaceae</taxon>
        <taxon>Musa</taxon>
    </lineage>
</organism>
<evidence type="ECO:0000256" key="7">
    <source>
        <dbReference type="ARBA" id="ARBA00023242"/>
    </source>
</evidence>
<dbReference type="PROSITE" id="PS00027">
    <property type="entry name" value="HOMEOBOX_1"/>
    <property type="match status" value="1"/>
</dbReference>
<dbReference type="GO" id="GO:0043565">
    <property type="term" value="F:sequence-specific DNA binding"/>
    <property type="evidence" value="ECO:0007669"/>
    <property type="project" value="InterPro"/>
</dbReference>
<name>A0A804IJS1_MUSAM</name>
<dbReference type="EMBL" id="HG996469">
    <property type="protein sequence ID" value="CAG1840872.1"/>
    <property type="molecule type" value="Genomic_DNA"/>
</dbReference>
<dbReference type="PANTHER" id="PTHR45714">
    <property type="entry name" value="HOMEOBOX-LEUCINE ZIPPER PROTEIN HAT14"/>
    <property type="match status" value="1"/>
</dbReference>
<dbReference type="GO" id="GO:0005634">
    <property type="term" value="C:nucleus"/>
    <property type="evidence" value="ECO:0007669"/>
    <property type="project" value="UniProtKB-SubCell"/>
</dbReference>
<protein>
    <submittedName>
        <fullName evidence="13">(wild Malaysian banana) hypothetical protein</fullName>
    </submittedName>
</protein>
<evidence type="ECO:0000313" key="14">
    <source>
        <dbReference type="EnsemblPlants" id="Ma04_p01270.1"/>
    </source>
</evidence>
<dbReference type="SUPFAM" id="SSF46689">
    <property type="entry name" value="Homeodomain-like"/>
    <property type="match status" value="1"/>
</dbReference>
<dbReference type="OMA" id="CQRINGS"/>
<evidence type="ECO:0000256" key="9">
    <source>
        <dbReference type="RuleBase" id="RU000682"/>
    </source>
</evidence>
<dbReference type="OrthoDB" id="6159439at2759"/>
<keyword evidence="10" id="KW-0175">Coiled coil</keyword>
<reference evidence="14" key="2">
    <citation type="submission" date="2021-05" db="UniProtKB">
        <authorList>
            <consortium name="EnsemblPlants"/>
        </authorList>
    </citation>
    <scope>IDENTIFICATION</scope>
    <source>
        <strain evidence="14">subsp. malaccensis</strain>
    </source>
</reference>
<comment type="subcellular location">
    <subcellularLocation>
        <location evidence="1 8 9">Nucleus</location>
    </subcellularLocation>
</comment>
<comment type="similarity">
    <text evidence="2">Belongs to the HD-ZIP homeobox family. Class II subfamily.</text>
</comment>
<gene>
    <name evidence="13" type="ORF">GSMUA_106660.1</name>
</gene>
<evidence type="ECO:0000256" key="2">
    <source>
        <dbReference type="ARBA" id="ARBA00006074"/>
    </source>
</evidence>
<dbReference type="Pfam" id="PF00046">
    <property type="entry name" value="Homeodomain"/>
    <property type="match status" value="1"/>
</dbReference>
<keyword evidence="4 8" id="KW-0238">DNA-binding</keyword>
<dbReference type="Gramene" id="Ma04_t01270.1">
    <property type="protein sequence ID" value="Ma04_p01270.1"/>
    <property type="gene ID" value="Ma04_g01270"/>
</dbReference>
<evidence type="ECO:0000313" key="13">
    <source>
        <dbReference type="EMBL" id="CAG1840872.1"/>
    </source>
</evidence>
<keyword evidence="3" id="KW-0805">Transcription regulation</keyword>
<dbReference type="SMART" id="SM00340">
    <property type="entry name" value="HALZ"/>
    <property type="match status" value="1"/>
</dbReference>
<keyword evidence="15" id="KW-1185">Reference proteome</keyword>